<feature type="binding site" evidence="6">
    <location>
        <begin position="80"/>
        <end position="81"/>
    </location>
    <ligand>
        <name>substrate</name>
    </ligand>
</feature>
<keyword evidence="3 6" id="KW-0547">Nucleotide-binding</keyword>
<dbReference type="GO" id="GO:0005998">
    <property type="term" value="P:xylulose catabolic process"/>
    <property type="evidence" value="ECO:0007669"/>
    <property type="project" value="UniProtKB-UniRule"/>
</dbReference>
<dbReference type="GO" id="GO:0042732">
    <property type="term" value="P:D-xylose metabolic process"/>
    <property type="evidence" value="ECO:0007669"/>
    <property type="project" value="UniProtKB-KW"/>
</dbReference>
<dbReference type="PIRSF" id="PIRSF000538">
    <property type="entry name" value="GlpK"/>
    <property type="match status" value="1"/>
</dbReference>
<evidence type="ECO:0000256" key="3">
    <source>
        <dbReference type="ARBA" id="ARBA00022741"/>
    </source>
</evidence>
<dbReference type="Pfam" id="PF00370">
    <property type="entry name" value="FGGY_N"/>
    <property type="match status" value="1"/>
</dbReference>
<dbReference type="GO" id="GO:0004856">
    <property type="term" value="F:D-xylulokinase activity"/>
    <property type="evidence" value="ECO:0007669"/>
    <property type="project" value="UniProtKB-UniRule"/>
</dbReference>
<keyword evidence="6 7" id="KW-0859">Xylose metabolism</keyword>
<feature type="domain" description="Carbohydrate kinase FGGY C-terminal" evidence="9">
    <location>
        <begin position="256"/>
        <end position="434"/>
    </location>
</feature>
<dbReference type="InterPro" id="IPR018485">
    <property type="entry name" value="FGGY_C"/>
</dbReference>
<dbReference type="Pfam" id="PF02782">
    <property type="entry name" value="FGGY_C"/>
    <property type="match status" value="1"/>
</dbReference>
<keyword evidence="5 6" id="KW-0067">ATP-binding</keyword>
<protein>
    <recommendedName>
        <fullName evidence="6 7">Xylulose kinase</fullName>
        <shortName evidence="6 7">Xylulokinase</shortName>
        <ecNumber evidence="6 7">2.7.1.17</ecNumber>
    </recommendedName>
</protein>
<feature type="site" description="Important for activity" evidence="6">
    <location>
        <position position="11"/>
    </location>
</feature>
<dbReference type="EMBL" id="DXHS01000087">
    <property type="protein sequence ID" value="HIW02790.1"/>
    <property type="molecule type" value="Genomic_DNA"/>
</dbReference>
<evidence type="ECO:0000259" key="8">
    <source>
        <dbReference type="Pfam" id="PF00370"/>
    </source>
</evidence>
<dbReference type="Gene3D" id="3.30.420.40">
    <property type="match status" value="2"/>
</dbReference>
<evidence type="ECO:0000256" key="2">
    <source>
        <dbReference type="ARBA" id="ARBA00022679"/>
    </source>
</evidence>
<comment type="function">
    <text evidence="6">Catalyzes the phosphorylation of D-xylulose to D-xylulose 5-phosphate.</text>
</comment>
<organism evidence="10 11">
    <name type="scientific">Candidatus Protoclostridium stercorigallinarum</name>
    <dbReference type="NCBI Taxonomy" id="2838741"/>
    <lineage>
        <taxon>Bacteria</taxon>
        <taxon>Bacillati</taxon>
        <taxon>Bacillota</taxon>
        <taxon>Clostridia</taxon>
        <taxon>Candidatus Protoclostridium</taxon>
    </lineage>
</organism>
<dbReference type="InterPro" id="IPR006000">
    <property type="entry name" value="Xylulokinase"/>
</dbReference>
<dbReference type="PANTHER" id="PTHR43095:SF5">
    <property type="entry name" value="XYLULOSE KINASE"/>
    <property type="match status" value="1"/>
</dbReference>
<keyword evidence="2 6" id="KW-0808">Transferase</keyword>
<comment type="caution">
    <text evidence="10">The sequence shown here is derived from an EMBL/GenBank/DDBJ whole genome shotgun (WGS) entry which is preliminary data.</text>
</comment>
<proteinExistence type="inferred from homology"/>
<reference evidence="10" key="1">
    <citation type="journal article" date="2021" name="PeerJ">
        <title>Extensive microbial diversity within the chicken gut microbiome revealed by metagenomics and culture.</title>
        <authorList>
            <person name="Gilroy R."/>
            <person name="Ravi A."/>
            <person name="Getino M."/>
            <person name="Pursley I."/>
            <person name="Horton D.L."/>
            <person name="Alikhan N.F."/>
            <person name="Baker D."/>
            <person name="Gharbi K."/>
            <person name="Hall N."/>
            <person name="Watson M."/>
            <person name="Adriaenssens E.M."/>
            <person name="Foster-Nyarko E."/>
            <person name="Jarju S."/>
            <person name="Secka A."/>
            <person name="Antonio M."/>
            <person name="Oren A."/>
            <person name="Chaudhuri R.R."/>
            <person name="La Ragione R."/>
            <person name="Hildebrand F."/>
            <person name="Pallen M.J."/>
        </authorList>
    </citation>
    <scope>NUCLEOTIDE SEQUENCE</scope>
    <source>
        <strain evidence="10">12435</strain>
    </source>
</reference>
<dbReference type="InterPro" id="IPR018484">
    <property type="entry name" value="FGGY_N"/>
</dbReference>
<gene>
    <name evidence="6 7 10" type="primary">xylB</name>
    <name evidence="10" type="ORF">H9892_05565</name>
</gene>
<evidence type="ECO:0000256" key="7">
    <source>
        <dbReference type="RuleBase" id="RU364073"/>
    </source>
</evidence>
<evidence type="ECO:0000256" key="6">
    <source>
        <dbReference type="HAMAP-Rule" id="MF_02220"/>
    </source>
</evidence>
<dbReference type="InterPro" id="IPR050406">
    <property type="entry name" value="FGGY_Carb_Kinase"/>
</dbReference>
<name>A0A9D1Q1D5_9FIRM</name>
<comment type="similarity">
    <text evidence="1 6 7">Belongs to the FGGY kinase family.</text>
</comment>
<dbReference type="InterPro" id="IPR043129">
    <property type="entry name" value="ATPase_NBD"/>
</dbReference>
<dbReference type="GO" id="GO:0005524">
    <property type="term" value="F:ATP binding"/>
    <property type="evidence" value="ECO:0007669"/>
    <property type="project" value="UniProtKB-UniRule"/>
</dbReference>
<keyword evidence="4 6" id="KW-0418">Kinase</keyword>
<feature type="domain" description="Carbohydrate kinase FGGY N-terminal" evidence="8">
    <location>
        <begin position="6"/>
        <end position="246"/>
    </location>
</feature>
<dbReference type="EC" id="2.7.1.17" evidence="6 7"/>
<dbReference type="AlphaFoldDB" id="A0A9D1Q1D5"/>
<dbReference type="NCBIfam" id="TIGR01312">
    <property type="entry name" value="XylB"/>
    <property type="match status" value="1"/>
</dbReference>
<evidence type="ECO:0000256" key="1">
    <source>
        <dbReference type="ARBA" id="ARBA00009156"/>
    </source>
</evidence>
<dbReference type="PANTHER" id="PTHR43095">
    <property type="entry name" value="SUGAR KINASE"/>
    <property type="match status" value="1"/>
</dbReference>
<evidence type="ECO:0000256" key="4">
    <source>
        <dbReference type="ARBA" id="ARBA00022777"/>
    </source>
</evidence>
<keyword evidence="6 7" id="KW-0119">Carbohydrate metabolism</keyword>
<dbReference type="InterPro" id="IPR000577">
    <property type="entry name" value="Carb_kinase_FGGY"/>
</dbReference>
<reference evidence="10" key="2">
    <citation type="submission" date="2021-04" db="EMBL/GenBank/DDBJ databases">
        <authorList>
            <person name="Gilroy R."/>
        </authorList>
    </citation>
    <scope>NUCLEOTIDE SEQUENCE</scope>
    <source>
        <strain evidence="10">12435</strain>
    </source>
</reference>
<accession>A0A9D1Q1D5</accession>
<evidence type="ECO:0000313" key="11">
    <source>
        <dbReference type="Proteomes" id="UP000823990"/>
    </source>
</evidence>
<evidence type="ECO:0000259" key="9">
    <source>
        <dbReference type="Pfam" id="PF02782"/>
    </source>
</evidence>
<feature type="active site" description="Proton acceptor" evidence="6">
    <location>
        <position position="239"/>
    </location>
</feature>
<dbReference type="CDD" id="cd07808">
    <property type="entry name" value="ASKHA_NBD_FGGY_EcXK-like"/>
    <property type="match status" value="1"/>
</dbReference>
<dbReference type="HAMAP" id="MF_02220">
    <property type="entry name" value="XylB"/>
    <property type="match status" value="1"/>
</dbReference>
<evidence type="ECO:0000313" key="10">
    <source>
        <dbReference type="EMBL" id="HIW02790.1"/>
    </source>
</evidence>
<comment type="catalytic activity">
    <reaction evidence="6 7">
        <text>D-xylulose + ATP = D-xylulose 5-phosphate + ADP + H(+)</text>
        <dbReference type="Rhea" id="RHEA:10964"/>
        <dbReference type="ChEBI" id="CHEBI:15378"/>
        <dbReference type="ChEBI" id="CHEBI:17140"/>
        <dbReference type="ChEBI" id="CHEBI:30616"/>
        <dbReference type="ChEBI" id="CHEBI:57737"/>
        <dbReference type="ChEBI" id="CHEBI:456216"/>
        <dbReference type="EC" id="2.7.1.17"/>
    </reaction>
</comment>
<dbReference type="Proteomes" id="UP000823990">
    <property type="component" value="Unassembled WGS sequence"/>
</dbReference>
<sequence>MKGNNVYIGIDLGTSAVKLLAVAAGGGIVGEADETYPVSYPESGWSEQSPADWMAAICRGVRSLGVDADSVRGIAVGGQMHGAVVLDGYGEVVRPCILWNDGRTREETDYLNNVIGKEKLRELTGNVAFAGFTAPKLMWLKAHEPENFRRIRKVMLPKDYVVYRLTGEYTSDMSDAAGTLLFDVDRGTWSDEMCKVCSVDPALLPVVKKSYEISGRLTKQAAEQLGLKEGTIVCAGAGDNAAAAVGTGVVGAGACNISLGTSGTVFICKDGYIPGGDALHSFRHADGGYHLMGCMLSAASCNKWWTEDILRGDYEKEQRDMPPLGKSGVIFLPYMMGERSPHNDVDARSLFVGMRPDTTRAAMGLAVLEGVAFGLRSQLERAGGAADINRTRICGGGAKSPLWRRIVANVLGVPVETVATEKGPAYGAALLAMTGAGEYPDVKTACEACVRVSGVTEPESELIKTYDKLYAVYDSIYPAMKKIFREMRGI</sequence>
<evidence type="ECO:0000256" key="5">
    <source>
        <dbReference type="ARBA" id="ARBA00022840"/>
    </source>
</evidence>
<dbReference type="SUPFAM" id="SSF53067">
    <property type="entry name" value="Actin-like ATPase domain"/>
    <property type="match status" value="2"/>
</dbReference>